<dbReference type="AlphaFoldDB" id="A0A2I9CVW2"/>
<feature type="chain" id="PRO_5014392395" description="Secreted protein" evidence="1">
    <location>
        <begin position="19"/>
        <end position="130"/>
    </location>
</feature>
<dbReference type="Pfam" id="PF19469">
    <property type="entry name" value="DUF6006"/>
    <property type="match status" value="1"/>
</dbReference>
<organism evidence="2 3">
    <name type="scientific">Deinococcus aerius</name>
    <dbReference type="NCBI Taxonomy" id="200253"/>
    <lineage>
        <taxon>Bacteria</taxon>
        <taxon>Thermotogati</taxon>
        <taxon>Deinococcota</taxon>
        <taxon>Deinococci</taxon>
        <taxon>Deinococcales</taxon>
        <taxon>Deinococcaceae</taxon>
        <taxon>Deinococcus</taxon>
    </lineage>
</organism>
<sequence length="130" mass="14322">MNRVLGMVLAASASLAGASTVPSQWYFGNWACLIDGRPAQMVWRVVDDPQTSCDGDICTTSSGVAIRGWFKDGSGPWVRLERPRVSGNDFRFVYTGDRTNWFLRAAAGRRSAAGNTIWQDNAYPLSCVKR</sequence>
<protein>
    <recommendedName>
        <fullName evidence="4">Secreted protein</fullName>
    </recommendedName>
</protein>
<evidence type="ECO:0000256" key="1">
    <source>
        <dbReference type="SAM" id="SignalP"/>
    </source>
</evidence>
<comment type="caution">
    <text evidence="2">The sequence shown here is derived from an EMBL/GenBank/DDBJ whole genome shotgun (WGS) entry which is preliminary data.</text>
</comment>
<evidence type="ECO:0000313" key="2">
    <source>
        <dbReference type="EMBL" id="GBF06104.1"/>
    </source>
</evidence>
<evidence type="ECO:0000313" key="3">
    <source>
        <dbReference type="Proteomes" id="UP000236569"/>
    </source>
</evidence>
<feature type="signal peptide" evidence="1">
    <location>
        <begin position="1"/>
        <end position="18"/>
    </location>
</feature>
<name>A0A2I9CVW2_9DEIO</name>
<dbReference type="Proteomes" id="UP000236569">
    <property type="component" value="Unassembled WGS sequence"/>
</dbReference>
<reference evidence="3" key="1">
    <citation type="submission" date="2018-01" db="EMBL/GenBank/DDBJ databases">
        <title>Draft Genome Sequence of the Radioresistant Bacterium Deinococcus aerius TR0125, Isolated from the Higher Atmosphere above Japan.</title>
        <authorList>
            <person name="Satoh K."/>
            <person name="Arai H."/>
            <person name="Sanzen T."/>
            <person name="Kawaguchi Y."/>
            <person name="Hayashi H."/>
            <person name="Yokobori S."/>
            <person name="Yamagishi A."/>
            <person name="Oono Y."/>
            <person name="Narumi I."/>
        </authorList>
    </citation>
    <scope>NUCLEOTIDE SEQUENCE [LARGE SCALE GENOMIC DNA]</scope>
    <source>
        <strain evidence="3">TR0125</strain>
    </source>
</reference>
<evidence type="ECO:0008006" key="4">
    <source>
        <dbReference type="Google" id="ProtNLM"/>
    </source>
</evidence>
<dbReference type="EMBL" id="BFAG01000007">
    <property type="protein sequence ID" value="GBF06104.1"/>
    <property type="molecule type" value="Genomic_DNA"/>
</dbReference>
<keyword evidence="3" id="KW-1185">Reference proteome</keyword>
<proteinExistence type="predicted"/>
<dbReference type="InterPro" id="IPR046048">
    <property type="entry name" value="DUF6006"/>
</dbReference>
<keyword evidence="1" id="KW-0732">Signal</keyword>
<accession>A0A2I9CVW2</accession>
<gene>
    <name evidence="2" type="ORF">DAERI_070102</name>
</gene>